<evidence type="ECO:0000313" key="6">
    <source>
        <dbReference type="EMBL" id="CAF1226454.1"/>
    </source>
</evidence>
<evidence type="ECO:0000313" key="7">
    <source>
        <dbReference type="EMBL" id="CAF3989397.1"/>
    </source>
</evidence>
<evidence type="ECO:0000313" key="8">
    <source>
        <dbReference type="Proteomes" id="UP000663829"/>
    </source>
</evidence>
<name>A0A814Y8S4_9BILA</name>
<dbReference type="SUPFAM" id="SSF52058">
    <property type="entry name" value="L domain-like"/>
    <property type="match status" value="1"/>
</dbReference>
<comment type="caution">
    <text evidence="6">The sequence shown here is derived from an EMBL/GenBank/DDBJ whole genome shotgun (WGS) entry which is preliminary data.</text>
</comment>
<dbReference type="AlphaFoldDB" id="A0A814Y8S4"/>
<reference evidence="6" key="1">
    <citation type="submission" date="2021-02" db="EMBL/GenBank/DDBJ databases">
        <authorList>
            <person name="Nowell W R."/>
        </authorList>
    </citation>
    <scope>NUCLEOTIDE SEQUENCE</scope>
</reference>
<dbReference type="InterPro" id="IPR001611">
    <property type="entry name" value="Leu-rich_rpt"/>
</dbReference>
<sequence>MTDEKPPEQFIQKRIDNSTESYPPLDFSFHNAQRVEDAISAEPRVAANSPGLRLSDVVTSLLVDPNMLYSLDLSFNIFTEIPVVVTQFKSLKYLYLHKNLINDIAETKKLVQLKDLKYLTLHENPIEASVPYLRSYILYILPFLKSLNFTPVTKADLKTSETWGKMNKVMFKTIKKPSNK</sequence>
<evidence type="ECO:0000256" key="1">
    <source>
        <dbReference type="ARBA" id="ARBA00004496"/>
    </source>
</evidence>
<accession>A0A814Y8S4</accession>
<dbReference type="EMBL" id="CAJOBC010009502">
    <property type="protein sequence ID" value="CAF3989397.1"/>
    <property type="molecule type" value="Genomic_DNA"/>
</dbReference>
<keyword evidence="5" id="KW-0677">Repeat</keyword>
<evidence type="ECO:0000256" key="4">
    <source>
        <dbReference type="ARBA" id="ARBA00022614"/>
    </source>
</evidence>
<gene>
    <name evidence="6" type="ORF">GPM918_LOCUS24952</name>
    <name evidence="7" type="ORF">SRO942_LOCUS24956</name>
</gene>
<dbReference type="Proteomes" id="UP000663829">
    <property type="component" value="Unassembled WGS sequence"/>
</dbReference>
<evidence type="ECO:0000256" key="5">
    <source>
        <dbReference type="ARBA" id="ARBA00022737"/>
    </source>
</evidence>
<dbReference type="PANTHER" id="PTHR46545">
    <property type="entry name" value="LEUCINE-RICH REPEAT-CONTAINING PROTEIN 51"/>
    <property type="match status" value="1"/>
</dbReference>
<dbReference type="EMBL" id="CAJNOQ010009498">
    <property type="protein sequence ID" value="CAF1226454.1"/>
    <property type="molecule type" value="Genomic_DNA"/>
</dbReference>
<dbReference type="OrthoDB" id="676979at2759"/>
<dbReference type="Pfam" id="PF13855">
    <property type="entry name" value="LRR_8"/>
    <property type="match status" value="1"/>
</dbReference>
<dbReference type="Gene3D" id="3.80.10.10">
    <property type="entry name" value="Ribonuclease Inhibitor"/>
    <property type="match status" value="1"/>
</dbReference>
<evidence type="ECO:0000256" key="3">
    <source>
        <dbReference type="ARBA" id="ARBA00022490"/>
    </source>
</evidence>
<keyword evidence="4" id="KW-0433">Leucine-rich repeat</keyword>
<dbReference type="GO" id="GO:0005737">
    <property type="term" value="C:cytoplasm"/>
    <property type="evidence" value="ECO:0007669"/>
    <property type="project" value="UniProtKB-SubCell"/>
</dbReference>
<organism evidence="6 8">
    <name type="scientific">Didymodactylos carnosus</name>
    <dbReference type="NCBI Taxonomy" id="1234261"/>
    <lineage>
        <taxon>Eukaryota</taxon>
        <taxon>Metazoa</taxon>
        <taxon>Spiralia</taxon>
        <taxon>Gnathifera</taxon>
        <taxon>Rotifera</taxon>
        <taxon>Eurotatoria</taxon>
        <taxon>Bdelloidea</taxon>
        <taxon>Philodinida</taxon>
        <taxon>Philodinidae</taxon>
        <taxon>Didymodactylos</taxon>
    </lineage>
</organism>
<protein>
    <recommendedName>
        <fullName evidence="2">Leucine-rich repeat-containing protein 51</fullName>
    </recommendedName>
</protein>
<dbReference type="Proteomes" id="UP000681722">
    <property type="component" value="Unassembled WGS sequence"/>
</dbReference>
<keyword evidence="3" id="KW-0963">Cytoplasm</keyword>
<dbReference type="InterPro" id="IPR032675">
    <property type="entry name" value="LRR_dom_sf"/>
</dbReference>
<comment type="subcellular location">
    <subcellularLocation>
        <location evidence="1">Cytoplasm</location>
    </subcellularLocation>
</comment>
<keyword evidence="8" id="KW-1185">Reference proteome</keyword>
<proteinExistence type="predicted"/>
<dbReference type="PANTHER" id="PTHR46545:SF1">
    <property type="entry name" value="LEUCINE-RICH REPEAT-CONTAINING PROTEIN 51"/>
    <property type="match status" value="1"/>
</dbReference>
<dbReference type="PROSITE" id="PS51450">
    <property type="entry name" value="LRR"/>
    <property type="match status" value="1"/>
</dbReference>
<evidence type="ECO:0000256" key="2">
    <source>
        <dbReference type="ARBA" id="ARBA00014223"/>
    </source>
</evidence>